<reference evidence="4" key="2">
    <citation type="submission" date="2025-09" db="UniProtKB">
        <authorList>
            <consortium name="Ensembl"/>
        </authorList>
    </citation>
    <scope>IDENTIFICATION</scope>
</reference>
<comment type="subcellular location">
    <subcellularLocation>
        <location evidence="1">Mitochondrion</location>
    </subcellularLocation>
</comment>
<dbReference type="GO" id="GO:0006103">
    <property type="term" value="P:2-oxoglutarate metabolic process"/>
    <property type="evidence" value="ECO:0007669"/>
    <property type="project" value="InterPro"/>
</dbReference>
<accession>A0A8C6UW42</accession>
<evidence type="ECO:0000256" key="3">
    <source>
        <dbReference type="ARBA" id="ARBA00043970"/>
    </source>
</evidence>
<evidence type="ECO:0000313" key="5">
    <source>
        <dbReference type="Proteomes" id="UP000694523"/>
    </source>
</evidence>
<proteinExistence type="inferred from homology"/>
<organism evidence="4 5">
    <name type="scientific">Neogobius melanostomus</name>
    <name type="common">round goby</name>
    <dbReference type="NCBI Taxonomy" id="47308"/>
    <lineage>
        <taxon>Eukaryota</taxon>
        <taxon>Metazoa</taxon>
        <taxon>Chordata</taxon>
        <taxon>Craniata</taxon>
        <taxon>Vertebrata</taxon>
        <taxon>Euteleostomi</taxon>
        <taxon>Actinopterygii</taxon>
        <taxon>Neopterygii</taxon>
        <taxon>Teleostei</taxon>
        <taxon>Neoteleostei</taxon>
        <taxon>Acanthomorphata</taxon>
        <taxon>Gobiaria</taxon>
        <taxon>Gobiiformes</taxon>
        <taxon>Gobioidei</taxon>
        <taxon>Gobiidae</taxon>
        <taxon>Benthophilinae</taxon>
        <taxon>Neogobiini</taxon>
        <taxon>Neogobius</taxon>
    </lineage>
</organism>
<comment type="similarity">
    <text evidence="3">Belongs to the alpha-ketoglutarate dehydrogenase component 4 family.</text>
</comment>
<dbReference type="Proteomes" id="UP000694523">
    <property type="component" value="Unplaced"/>
</dbReference>
<dbReference type="GO" id="GO:0004591">
    <property type="term" value="F:oxoglutarate dehydrogenase (succinyl-transferring) activity"/>
    <property type="evidence" value="ECO:0007669"/>
    <property type="project" value="TreeGrafter"/>
</dbReference>
<evidence type="ECO:0000313" key="4">
    <source>
        <dbReference type="Ensembl" id="ENSNMLP00000038804.1"/>
    </source>
</evidence>
<keyword evidence="2" id="KW-0496">Mitochondrion</keyword>
<dbReference type="AlphaFoldDB" id="A0A8C6UW42"/>
<dbReference type="PANTHER" id="PTHR31601:SF2">
    <property type="entry name" value="ALPHA-KETOGLUTARATE DEHYDROGENASE COMPONENT 4"/>
    <property type="match status" value="1"/>
</dbReference>
<protein>
    <submittedName>
        <fullName evidence="4">Uncharacterized protein</fullName>
    </submittedName>
</protein>
<reference evidence="4" key="1">
    <citation type="submission" date="2025-08" db="UniProtKB">
        <authorList>
            <consortium name="Ensembl"/>
        </authorList>
    </citation>
    <scope>IDENTIFICATION</scope>
</reference>
<dbReference type="Ensembl" id="ENSNMLT00000043191.1">
    <property type="protein sequence ID" value="ENSNMLP00000038804.1"/>
    <property type="gene ID" value="ENSNMLG00000023928.1"/>
</dbReference>
<dbReference type="PANTHER" id="PTHR31601">
    <property type="entry name" value="28S RIBOSOMAL PROTEIN S36, MITOCHONDRIAL"/>
    <property type="match status" value="1"/>
</dbReference>
<keyword evidence="5" id="KW-1185">Reference proteome</keyword>
<evidence type="ECO:0000256" key="2">
    <source>
        <dbReference type="ARBA" id="ARBA00023128"/>
    </source>
</evidence>
<sequence>LHIVTKQITVIVQNLVSVLFPQAVRPHAPLIKFPSRQGVPKPNVQELLKTLVVDLQQHSSPSAPPAAAPPQLSQPRVPFTPISGTPDTLASIQLFPARYRRRPLSGDEMEFIQHNTRGTLRYALSHNLGYSSHLQQFWSRHRHCLVIRE</sequence>
<dbReference type="InterPro" id="IPR020373">
    <property type="entry name" value="Kgd4/YMR-31"/>
</dbReference>
<evidence type="ECO:0000256" key="1">
    <source>
        <dbReference type="ARBA" id="ARBA00004173"/>
    </source>
</evidence>
<name>A0A8C6UW42_9GOBI</name>
<dbReference type="GO" id="GO:0005739">
    <property type="term" value="C:mitochondrion"/>
    <property type="evidence" value="ECO:0007669"/>
    <property type="project" value="UniProtKB-SubCell"/>
</dbReference>